<proteinExistence type="predicted"/>
<sequence>MIRTLQICLVACAIILAGCESTQFAISPSGSQPLGENPDVLVLEKEHRVSVELLTPHFSRKLDELPSFSITVENQGDDYLFLTASGIILTSGDTKISSYSLEEYTELVNKVMDREAEEYNASQAATAMQTSSVQRTDAIRDNSQTIAQMTAAKAANKASARRQSSIRLKQDLEDLLTIHQLNPGESHTGLVKFRAEPIAAGEPLTLVVFVAGEPYEFSFKVAGISK</sequence>
<evidence type="ECO:0000313" key="1">
    <source>
        <dbReference type="EMBL" id="MBD5779923.1"/>
    </source>
</evidence>
<dbReference type="AlphaFoldDB" id="A0A927IHP6"/>
<evidence type="ECO:0008006" key="3">
    <source>
        <dbReference type="Google" id="ProtNLM"/>
    </source>
</evidence>
<dbReference type="EMBL" id="JACYFG010000022">
    <property type="protein sequence ID" value="MBD5779923.1"/>
    <property type="molecule type" value="Genomic_DNA"/>
</dbReference>
<dbReference type="Proteomes" id="UP000622317">
    <property type="component" value="Unassembled WGS sequence"/>
</dbReference>
<name>A0A927IHP6_9BACT</name>
<evidence type="ECO:0000313" key="2">
    <source>
        <dbReference type="Proteomes" id="UP000622317"/>
    </source>
</evidence>
<reference evidence="1" key="1">
    <citation type="submission" date="2020-09" db="EMBL/GenBank/DDBJ databases">
        <title>Pelagicoccus enzymogenes sp. nov. with an EPS production, isolated from marine sediment.</title>
        <authorList>
            <person name="Feng X."/>
        </authorList>
    </citation>
    <scope>NUCLEOTIDE SEQUENCE</scope>
    <source>
        <strain evidence="1">NFK12</strain>
    </source>
</reference>
<accession>A0A927IHP6</accession>
<comment type="caution">
    <text evidence="1">The sequence shown here is derived from an EMBL/GenBank/DDBJ whole genome shotgun (WGS) entry which is preliminary data.</text>
</comment>
<keyword evidence="2" id="KW-1185">Reference proteome</keyword>
<organism evidence="1 2">
    <name type="scientific">Pelagicoccus enzymogenes</name>
    <dbReference type="NCBI Taxonomy" id="2773457"/>
    <lineage>
        <taxon>Bacteria</taxon>
        <taxon>Pseudomonadati</taxon>
        <taxon>Verrucomicrobiota</taxon>
        <taxon>Opitutia</taxon>
        <taxon>Puniceicoccales</taxon>
        <taxon>Pelagicoccaceae</taxon>
        <taxon>Pelagicoccus</taxon>
    </lineage>
</organism>
<protein>
    <recommendedName>
        <fullName evidence="3">Lipoprotein</fullName>
    </recommendedName>
</protein>
<gene>
    <name evidence="1" type="ORF">IEN85_10525</name>
</gene>
<dbReference type="PROSITE" id="PS51257">
    <property type="entry name" value="PROKAR_LIPOPROTEIN"/>
    <property type="match status" value="1"/>
</dbReference>
<dbReference type="RefSeq" id="WP_191617051.1">
    <property type="nucleotide sequence ID" value="NZ_JACYFG010000022.1"/>
</dbReference>